<organism evidence="2 3">
    <name type="scientific">Lysobacter soli</name>
    <dbReference type="NCBI Taxonomy" id="453783"/>
    <lineage>
        <taxon>Bacteria</taxon>
        <taxon>Pseudomonadati</taxon>
        <taxon>Pseudomonadota</taxon>
        <taxon>Gammaproteobacteria</taxon>
        <taxon>Lysobacterales</taxon>
        <taxon>Lysobacteraceae</taxon>
        <taxon>Lysobacter</taxon>
    </lineage>
</organism>
<protein>
    <submittedName>
        <fullName evidence="2">EF-hand domain-containing protein</fullName>
    </submittedName>
</protein>
<evidence type="ECO:0000313" key="3">
    <source>
        <dbReference type="Proteomes" id="UP000256829"/>
    </source>
</evidence>
<dbReference type="Gene3D" id="1.10.238.10">
    <property type="entry name" value="EF-hand"/>
    <property type="match status" value="1"/>
</dbReference>
<evidence type="ECO:0000256" key="1">
    <source>
        <dbReference type="SAM" id="SignalP"/>
    </source>
</evidence>
<dbReference type="SUPFAM" id="SSF47473">
    <property type="entry name" value="EF-hand"/>
    <property type="match status" value="1"/>
</dbReference>
<dbReference type="PROSITE" id="PS00018">
    <property type="entry name" value="EF_HAND_1"/>
    <property type="match status" value="1"/>
</dbReference>
<dbReference type="InterPro" id="IPR011992">
    <property type="entry name" value="EF-hand-dom_pair"/>
</dbReference>
<gene>
    <name evidence="2" type="ORF">DX912_03385</name>
</gene>
<evidence type="ECO:0000313" key="2">
    <source>
        <dbReference type="EMBL" id="RDY68567.1"/>
    </source>
</evidence>
<keyword evidence="3" id="KW-1185">Reference proteome</keyword>
<comment type="caution">
    <text evidence="2">The sequence shown here is derived from an EMBL/GenBank/DDBJ whole genome shotgun (WGS) entry which is preliminary data.</text>
</comment>
<dbReference type="Proteomes" id="UP000256829">
    <property type="component" value="Unassembled WGS sequence"/>
</dbReference>
<name>A0A3D8VGR8_9GAMM</name>
<accession>A0A3D8VGR8</accession>
<feature type="signal peptide" evidence="1">
    <location>
        <begin position="1"/>
        <end position="28"/>
    </location>
</feature>
<dbReference type="AlphaFoldDB" id="A0A3D8VGR8"/>
<proteinExistence type="predicted"/>
<dbReference type="RefSeq" id="WP_115841079.1">
    <property type="nucleotide sequence ID" value="NZ_CP183976.1"/>
</dbReference>
<sequence length="179" mass="17775">MSTSNTRNTVGLLGLALAGLSLSTSAFAIEPLSQGYMLAASKAAGEGKCGEGKCGANGAKPAKAATASKAAEGKCGEGKCGADGAKPAKAATASKTAEGKCGEGKCGDASFARTDSDDDGFVSKAEFIAVAPTRAADFAKLDVSGDGKASEKEAYDFLKATYEANGKPMPAGLFSHFGK</sequence>
<dbReference type="EMBL" id="QTJR01000002">
    <property type="protein sequence ID" value="RDY68567.1"/>
    <property type="molecule type" value="Genomic_DNA"/>
</dbReference>
<dbReference type="InterPro" id="IPR018247">
    <property type="entry name" value="EF_Hand_1_Ca_BS"/>
</dbReference>
<keyword evidence="1" id="KW-0732">Signal</keyword>
<reference evidence="2 3" key="1">
    <citation type="submission" date="2018-08" db="EMBL/GenBank/DDBJ databases">
        <title>Lysobacter soli KCTC 22011, whole genome shotgun sequence.</title>
        <authorList>
            <person name="Zhang X."/>
            <person name="Feng G."/>
            <person name="Zhu H."/>
        </authorList>
    </citation>
    <scope>NUCLEOTIDE SEQUENCE [LARGE SCALE GENOMIC DNA]</scope>
    <source>
        <strain evidence="2 3">KCTC 22011</strain>
    </source>
</reference>
<feature type="chain" id="PRO_5017762390" evidence="1">
    <location>
        <begin position="29"/>
        <end position="179"/>
    </location>
</feature>